<evidence type="ECO:0000256" key="3">
    <source>
        <dbReference type="ARBA" id="ARBA00023136"/>
    </source>
</evidence>
<dbReference type="InterPro" id="IPR027385">
    <property type="entry name" value="Beta-barrel_OMP"/>
</dbReference>
<dbReference type="AlphaFoldDB" id="A0A6N6VIF0"/>
<feature type="chain" id="PRO_5026847825" evidence="6">
    <location>
        <begin position="28"/>
        <end position="245"/>
    </location>
</feature>
<dbReference type="Pfam" id="PF13505">
    <property type="entry name" value="OMP_b-brl"/>
    <property type="match status" value="1"/>
</dbReference>
<keyword evidence="3" id="KW-0472">Membrane</keyword>
<evidence type="ECO:0000313" key="8">
    <source>
        <dbReference type="EMBL" id="KAB7740846.1"/>
    </source>
</evidence>
<comment type="similarity">
    <text evidence="5">Belongs to the Omp25/RopB family.</text>
</comment>
<protein>
    <submittedName>
        <fullName evidence="8">Outer membrane beta-barrel protein</fullName>
    </submittedName>
</protein>
<organism evidence="8 9">
    <name type="scientific">Parvibaculum sedimenti</name>
    <dbReference type="NCBI Taxonomy" id="2608632"/>
    <lineage>
        <taxon>Bacteria</taxon>
        <taxon>Pseudomonadati</taxon>
        <taxon>Pseudomonadota</taxon>
        <taxon>Alphaproteobacteria</taxon>
        <taxon>Hyphomicrobiales</taxon>
        <taxon>Parvibaculaceae</taxon>
        <taxon>Parvibaculum</taxon>
    </lineage>
</organism>
<keyword evidence="4" id="KW-0998">Cell outer membrane</keyword>
<feature type="domain" description="Outer membrane protein beta-barrel" evidence="7">
    <location>
        <begin position="39"/>
        <end position="245"/>
    </location>
</feature>
<reference evidence="8 9" key="1">
    <citation type="submission" date="2019-09" db="EMBL/GenBank/DDBJ databases">
        <title>Parvibaculum sedimenti sp. nov., isolated from sediment.</title>
        <authorList>
            <person name="Wang Y."/>
        </authorList>
    </citation>
    <scope>NUCLEOTIDE SEQUENCE [LARGE SCALE GENOMIC DNA]</scope>
    <source>
        <strain evidence="8 9">HXT-9</strain>
    </source>
</reference>
<evidence type="ECO:0000313" key="9">
    <source>
        <dbReference type="Proteomes" id="UP000468901"/>
    </source>
</evidence>
<dbReference type="Proteomes" id="UP000468901">
    <property type="component" value="Unassembled WGS sequence"/>
</dbReference>
<accession>A0A6N6VIF0</accession>
<evidence type="ECO:0000256" key="2">
    <source>
        <dbReference type="ARBA" id="ARBA00022729"/>
    </source>
</evidence>
<dbReference type="EMBL" id="WESC01000005">
    <property type="protein sequence ID" value="KAB7740846.1"/>
    <property type="molecule type" value="Genomic_DNA"/>
</dbReference>
<keyword evidence="2 6" id="KW-0732">Signal</keyword>
<evidence type="ECO:0000256" key="4">
    <source>
        <dbReference type="ARBA" id="ARBA00023237"/>
    </source>
</evidence>
<evidence type="ECO:0000256" key="1">
    <source>
        <dbReference type="ARBA" id="ARBA00004442"/>
    </source>
</evidence>
<name>A0A6N6VIF0_9HYPH</name>
<proteinExistence type="inferred from homology"/>
<evidence type="ECO:0000256" key="5">
    <source>
        <dbReference type="ARBA" id="ARBA00038306"/>
    </source>
</evidence>
<dbReference type="PANTHER" id="PTHR34001:SF3">
    <property type="entry name" value="BLL7405 PROTEIN"/>
    <property type="match status" value="1"/>
</dbReference>
<dbReference type="InterPro" id="IPR011250">
    <property type="entry name" value="OMP/PagP_B-barrel"/>
</dbReference>
<evidence type="ECO:0000256" key="6">
    <source>
        <dbReference type="SAM" id="SignalP"/>
    </source>
</evidence>
<feature type="signal peptide" evidence="6">
    <location>
        <begin position="1"/>
        <end position="27"/>
    </location>
</feature>
<dbReference type="GO" id="GO:0009279">
    <property type="term" value="C:cell outer membrane"/>
    <property type="evidence" value="ECO:0007669"/>
    <property type="project" value="UniProtKB-SubCell"/>
</dbReference>
<comment type="caution">
    <text evidence="8">The sequence shown here is derived from an EMBL/GenBank/DDBJ whole genome shotgun (WGS) entry which is preliminary data.</text>
</comment>
<dbReference type="SUPFAM" id="SSF56925">
    <property type="entry name" value="OMPA-like"/>
    <property type="match status" value="1"/>
</dbReference>
<dbReference type="PANTHER" id="PTHR34001">
    <property type="entry name" value="BLL7405 PROTEIN"/>
    <property type="match status" value="1"/>
</dbReference>
<dbReference type="InterPro" id="IPR051692">
    <property type="entry name" value="OMP-like"/>
</dbReference>
<dbReference type="Gene3D" id="2.40.160.20">
    <property type="match status" value="1"/>
</dbReference>
<gene>
    <name evidence="8" type="ORF">F2P47_07315</name>
</gene>
<evidence type="ECO:0000259" key="7">
    <source>
        <dbReference type="Pfam" id="PF13505"/>
    </source>
</evidence>
<sequence length="245" mass="26688">MEGRSMRKVLAAVGLMGSLVMGAPSYAAELGQISGPGATHMWGGFYVGVNAGYGWGSSEWPQLDKNYSDDGWLAGATGGFNIDSGDWIFGFEMDYDWTGMSGSQTGYPFYESPRYYDQRHVSTDLETLGTARVRAGYDVGDATNPLLLYVTGGLAFGNVKASLHETYCDGETCSTYGGSDRKVQFGWAYGAGAEYAFDDSWSAKLEYLRVDLRDHTYSIPNVDQPPLDVSVGPIDIVRVGLNYHF</sequence>
<keyword evidence="9" id="KW-1185">Reference proteome</keyword>
<comment type="subcellular location">
    <subcellularLocation>
        <location evidence="1">Cell outer membrane</location>
    </subcellularLocation>
</comment>